<accession>A0A2U3EI63</accession>
<protein>
    <submittedName>
        <fullName evidence="3">Uncharacterized protein</fullName>
    </submittedName>
</protein>
<evidence type="ECO:0000313" key="4">
    <source>
        <dbReference type="Proteomes" id="UP000245956"/>
    </source>
</evidence>
<feature type="region of interest" description="Disordered" evidence="1">
    <location>
        <begin position="183"/>
        <end position="203"/>
    </location>
</feature>
<keyword evidence="2" id="KW-1133">Transmembrane helix</keyword>
<feature type="compositionally biased region" description="Low complexity" evidence="1">
    <location>
        <begin position="35"/>
        <end position="55"/>
    </location>
</feature>
<dbReference type="InterPro" id="IPR024316">
    <property type="entry name" value="APQ12"/>
</dbReference>
<keyword evidence="2" id="KW-0812">Transmembrane</keyword>
<feature type="region of interest" description="Disordered" evidence="1">
    <location>
        <begin position="1205"/>
        <end position="1228"/>
    </location>
</feature>
<feature type="transmembrane region" description="Helical" evidence="2">
    <location>
        <begin position="1500"/>
        <end position="1521"/>
    </location>
</feature>
<evidence type="ECO:0000256" key="2">
    <source>
        <dbReference type="SAM" id="Phobius"/>
    </source>
</evidence>
<gene>
    <name evidence="3" type="ORF">PCL_07518</name>
</gene>
<feature type="region of interest" description="Disordered" evidence="1">
    <location>
        <begin position="1002"/>
        <end position="1061"/>
    </location>
</feature>
<organism evidence="3 4">
    <name type="scientific">Purpureocillium lilacinum</name>
    <name type="common">Paecilomyces lilacinus</name>
    <dbReference type="NCBI Taxonomy" id="33203"/>
    <lineage>
        <taxon>Eukaryota</taxon>
        <taxon>Fungi</taxon>
        <taxon>Dikarya</taxon>
        <taxon>Ascomycota</taxon>
        <taxon>Pezizomycotina</taxon>
        <taxon>Sordariomycetes</taxon>
        <taxon>Hypocreomycetidae</taxon>
        <taxon>Hypocreales</taxon>
        <taxon>Ophiocordycipitaceae</taxon>
        <taxon>Purpureocillium</taxon>
    </lineage>
</organism>
<feature type="region of interest" description="Disordered" evidence="1">
    <location>
        <begin position="1338"/>
        <end position="1369"/>
    </location>
</feature>
<evidence type="ECO:0000256" key="1">
    <source>
        <dbReference type="SAM" id="MobiDB-lite"/>
    </source>
</evidence>
<feature type="region of interest" description="Disordered" evidence="1">
    <location>
        <begin position="604"/>
        <end position="637"/>
    </location>
</feature>
<feature type="region of interest" description="Disordered" evidence="1">
    <location>
        <begin position="650"/>
        <end position="698"/>
    </location>
</feature>
<feature type="region of interest" description="Disordered" evidence="1">
    <location>
        <begin position="964"/>
        <end position="990"/>
    </location>
</feature>
<dbReference type="Pfam" id="PF12716">
    <property type="entry name" value="Apq12"/>
    <property type="match status" value="1"/>
</dbReference>
<sequence>MRPLLLQRARVTADDERQEFIHILSYRGTLYRPRSPSASPPYLGGRAASSRRAGAVRCPEGPEPSRLAGAQARRYREHDGTVLRFFSRPLAEADAVESTSGEVNVQAVSQPASCPCKPVQASTAGRVAPPFSLFLGGAATSPSVHPHPTIAPPGCPVGGASGQRSLPPIRPLSARVLVKGDAQEVPAPGPTHPPSDAHFSPLAWPGLLEPSRLTSSFRPLGQEALCAGAQPKDCTAPHRTAPYRCGCSPRSRRTTPSGSSPLGVGLGKPLPESLYAFVTRHGHARYYTWLRQLAVGIRRPCQLEHRAEVLLGGVSCPALDSRDGCMLDQGSRAVPPGLMTMQASFNGRRDAVGPDGSRGAASPYGPHPASPTLTNPDMILPDYDDSESLDDDHHPLSPPSMWQHDAQGAANDFGSFSQVGYGAAPLGPTTPIIYGNGTMLSDIGEVTEVESTVGTQSRQGMSRLSAMGGDDTPLRSSPTGGRRLLKKRSVQHAARERRLSSDSTSTIDGNDRAAATFDDFDDAVSVDDSNFQGDDEESMASSYVDDAAALSPRLAARASAQGLNLNEDRFSTSSISKRAEQILANAKRRLTTMEGNLNRARTFSYSSVSDGSTPSPVGRPATSLREHAPHSSNHVRNVSETGFLQATARPTAQLQRSASALGAAGGYRQPVQSRSADPLGGRHSHSAKLSHHPLDTTLAPLSEDGDDAFADERTRASSQHNSIASPTFGVYPEIALTRSASVAQVRDLQDQMEGLKGKISSLKEQARADSMKRRSLQSLRTPSPFTHARWGQTYSERQGVSSPEQGSPALVTPWNGVVPGFETQENGKPMERAIEAVPEEDEQSTVGGFHEARETLENDEVHATEAEAEAEAVQEADTHYEGFDGAYHASGDDGEAHADEVEIEGGEDEADNSRDDVSESGESLYHDTVQHPISHEDREDAFDYEHFFLHSAMGTISRQGITRDYDYDSEGSDDSVQTTRGPTVGVGRRASQDTFVTVDSFATAAEGRESRNSTTTAGGRTEDGFVTPSEQFEDTTTTARRATLGGGSGSGSGSGSSGDEALRYRDERPRANSVLHRPASITFKAALHRPSVSSFESTGTNRSFPLVNRTRLSGGILTPGASPEYDLKQVAESLMSETTSVYDRESTNGGPHSPAIQMLSREDQLLVEHVVASLGKCVLGLTEASRTNPSGLEEFRRRIEAAKRDPPALKPVPAAARNGERADERSRLGGMDGWMDAWGGEQRGAAEGQNRTEQHGTFTRVRVWVTILLFVVVVANPPISLSAPVPALVREPEMRKAAVAAAAAADTAHIDGREGKGTAHARVTVLVSLRTTRRRARARVCPSTRTRSGEPRRTTTTTTTYSTRETDHHGRKRAYAQSKRPLLLRRACFAHLPCSRIRSIQRLADLPTYKPTFATKPRAITITTTTTTMDASSLTSRLLTELLPPDMAASLRRHVLHPSSPFQTITRFTTTRLHSLAASLRPHLEPLADRAAAALAENQGLAGLVAALAAVTAVVVVMNWLRRLVLWWTRVVMRLTFWALVALLLSWVWSRGVLESVRDAVVLGGKVVGYLAVVRDVWVAEYNRYEGQQNTGYRTAGGRGRSSGR</sequence>
<proteinExistence type="predicted"/>
<feature type="compositionally biased region" description="Polar residues" evidence="1">
    <location>
        <begin position="1028"/>
        <end position="1040"/>
    </location>
</feature>
<feature type="compositionally biased region" description="Basic residues" evidence="1">
    <location>
        <begin position="682"/>
        <end position="691"/>
    </location>
</feature>
<dbReference type="EMBL" id="LCWV01000003">
    <property type="protein sequence ID" value="PWI74204.1"/>
    <property type="molecule type" value="Genomic_DNA"/>
</dbReference>
<reference evidence="3 4" key="1">
    <citation type="journal article" date="2016" name="Front. Microbiol.">
        <title>Genome and transcriptome sequences reveal the specific parasitism of the nematophagous Purpureocillium lilacinum 36-1.</title>
        <authorList>
            <person name="Xie J."/>
            <person name="Li S."/>
            <person name="Mo C."/>
            <person name="Xiao X."/>
            <person name="Peng D."/>
            <person name="Wang G."/>
            <person name="Xiao Y."/>
        </authorList>
    </citation>
    <scope>NUCLEOTIDE SEQUENCE [LARGE SCALE GENOMIC DNA]</scope>
    <source>
        <strain evidence="3 4">36-1</strain>
    </source>
</reference>
<feature type="region of interest" description="Disordered" evidence="1">
    <location>
        <begin position="35"/>
        <end position="74"/>
    </location>
</feature>
<name>A0A2U3EI63_PURLI</name>
<feature type="compositionally biased region" description="Low complexity" evidence="1">
    <location>
        <begin position="1354"/>
        <end position="1363"/>
    </location>
</feature>
<feature type="region of interest" description="Disordered" evidence="1">
    <location>
        <begin position="347"/>
        <end position="407"/>
    </location>
</feature>
<evidence type="ECO:0000313" key="3">
    <source>
        <dbReference type="EMBL" id="PWI74204.1"/>
    </source>
</evidence>
<feature type="region of interest" description="Disordered" evidence="1">
    <location>
        <begin position="488"/>
        <end position="507"/>
    </location>
</feature>
<feature type="compositionally biased region" description="Polar residues" evidence="1">
    <location>
        <begin position="604"/>
        <end position="615"/>
    </location>
</feature>
<dbReference type="Proteomes" id="UP000245956">
    <property type="component" value="Unassembled WGS sequence"/>
</dbReference>
<feature type="transmembrane region" description="Helical" evidence="2">
    <location>
        <begin position="1527"/>
        <end position="1549"/>
    </location>
</feature>
<feature type="region of interest" description="Disordered" evidence="1">
    <location>
        <begin position="452"/>
        <end position="482"/>
    </location>
</feature>
<feature type="compositionally biased region" description="Polar residues" evidence="1">
    <location>
        <begin position="452"/>
        <end position="462"/>
    </location>
</feature>
<keyword evidence="2" id="KW-0472">Membrane</keyword>
<feature type="compositionally biased region" description="Gly residues" evidence="1">
    <location>
        <begin position="1044"/>
        <end position="1056"/>
    </location>
</feature>
<feature type="compositionally biased region" description="Basic and acidic residues" evidence="1">
    <location>
        <begin position="1218"/>
        <end position="1227"/>
    </location>
</feature>
<comment type="caution">
    <text evidence="3">The sequence shown here is derived from an EMBL/GenBank/DDBJ whole genome shotgun (WGS) entry which is preliminary data.</text>
</comment>